<keyword evidence="2 4" id="KW-0547">Nucleotide-binding</keyword>
<dbReference type="GO" id="GO:0046872">
    <property type="term" value="F:metal ion binding"/>
    <property type="evidence" value="ECO:0007669"/>
    <property type="project" value="UniProtKB-KW"/>
</dbReference>
<feature type="binding site" evidence="4">
    <location>
        <position position="58"/>
    </location>
    <ligand>
        <name>substrate</name>
    </ligand>
</feature>
<proteinExistence type="inferred from homology"/>
<dbReference type="GO" id="GO:0005524">
    <property type="term" value="F:ATP binding"/>
    <property type="evidence" value="ECO:0007669"/>
    <property type="project" value="UniProtKB-KW"/>
</dbReference>
<dbReference type="GO" id="GO:0030272">
    <property type="term" value="F:5-formyltetrahydrofolate cyclo-ligase activity"/>
    <property type="evidence" value="ECO:0007669"/>
    <property type="project" value="UniProtKB-EC"/>
</dbReference>
<dbReference type="SUPFAM" id="SSF100950">
    <property type="entry name" value="NagB/RpiA/CoA transferase-like"/>
    <property type="match status" value="1"/>
</dbReference>
<dbReference type="InterPro" id="IPR024185">
    <property type="entry name" value="FTHF_cligase-like_sf"/>
</dbReference>
<accession>A0A3L8Q3X9</accession>
<sequence length="195" mass="22103">MDNTTVRNQLRQQIRKQRRALSQLQQQLFAEQASERLLSHLIETQSHSVALYLSFDGELDTTPLITKLWASGIKTYLPVLHPFTQGHLLFVEYQSSSPMKHNKFGIAEPVLACDKVLPVDQLDVIITPLVAFDEQGNRMGMGGGYYDRTLAYLESKNSIKIIGFAHDCQKVESLPVEAWDKPLSSVITPTLHHRF</sequence>
<dbReference type="PANTHER" id="PTHR23407">
    <property type="entry name" value="ATPASE INHIBITOR/5-FORMYLTETRAHYDROFOLATE CYCLO-LIGASE"/>
    <property type="match status" value="1"/>
</dbReference>
<dbReference type="EMBL" id="QZEI01000001">
    <property type="protein sequence ID" value="RLV61732.1"/>
    <property type="molecule type" value="Genomic_DNA"/>
</dbReference>
<dbReference type="OrthoDB" id="9801938at2"/>
<protein>
    <recommendedName>
        <fullName evidence="5">5-formyltetrahydrofolate cyclo-ligase</fullName>
        <ecNumber evidence="5">6.3.3.2</ecNumber>
    </recommendedName>
</protein>
<dbReference type="GO" id="GO:0009396">
    <property type="term" value="P:folic acid-containing compound biosynthetic process"/>
    <property type="evidence" value="ECO:0007669"/>
    <property type="project" value="TreeGrafter"/>
</dbReference>
<dbReference type="PANTHER" id="PTHR23407:SF1">
    <property type="entry name" value="5-FORMYLTETRAHYDROFOLATE CYCLO-LIGASE"/>
    <property type="match status" value="1"/>
</dbReference>
<evidence type="ECO:0000256" key="2">
    <source>
        <dbReference type="ARBA" id="ARBA00022741"/>
    </source>
</evidence>
<dbReference type="NCBIfam" id="TIGR02727">
    <property type="entry name" value="MTHFS_bact"/>
    <property type="match status" value="1"/>
</dbReference>
<evidence type="ECO:0000313" key="6">
    <source>
        <dbReference type="EMBL" id="RLV61732.1"/>
    </source>
</evidence>
<comment type="catalytic activity">
    <reaction evidence="5">
        <text>(6S)-5-formyl-5,6,7,8-tetrahydrofolate + ATP = (6R)-5,10-methenyltetrahydrofolate + ADP + phosphate</text>
        <dbReference type="Rhea" id="RHEA:10488"/>
        <dbReference type="ChEBI" id="CHEBI:30616"/>
        <dbReference type="ChEBI" id="CHEBI:43474"/>
        <dbReference type="ChEBI" id="CHEBI:57455"/>
        <dbReference type="ChEBI" id="CHEBI:57457"/>
        <dbReference type="ChEBI" id="CHEBI:456216"/>
        <dbReference type="EC" id="6.3.3.2"/>
    </reaction>
</comment>
<dbReference type="InterPro" id="IPR037171">
    <property type="entry name" value="NagB/RpiA_transferase-like"/>
</dbReference>
<comment type="similarity">
    <text evidence="1 5">Belongs to the 5-formyltetrahydrofolate cyclo-ligase family.</text>
</comment>
<organism evidence="6 7">
    <name type="scientific">Parashewanella curva</name>
    <dbReference type="NCBI Taxonomy" id="2338552"/>
    <lineage>
        <taxon>Bacteria</taxon>
        <taxon>Pseudomonadati</taxon>
        <taxon>Pseudomonadota</taxon>
        <taxon>Gammaproteobacteria</taxon>
        <taxon>Alteromonadales</taxon>
        <taxon>Shewanellaceae</taxon>
        <taxon>Parashewanella</taxon>
    </lineage>
</organism>
<gene>
    <name evidence="6" type="ORF">D5018_01075</name>
</gene>
<feature type="binding site" evidence="4">
    <location>
        <position position="53"/>
    </location>
    <ligand>
        <name>substrate</name>
    </ligand>
</feature>
<dbReference type="AlphaFoldDB" id="A0A3L8Q3X9"/>
<feature type="binding site" evidence="4">
    <location>
        <begin position="138"/>
        <end position="146"/>
    </location>
    <ligand>
        <name>ATP</name>
        <dbReference type="ChEBI" id="CHEBI:30616"/>
    </ligand>
</feature>
<comment type="cofactor">
    <cofactor evidence="5">
        <name>Mg(2+)</name>
        <dbReference type="ChEBI" id="CHEBI:18420"/>
    </cofactor>
</comment>
<evidence type="ECO:0000256" key="4">
    <source>
        <dbReference type="PIRSR" id="PIRSR006806-1"/>
    </source>
</evidence>
<keyword evidence="5" id="KW-0479">Metal-binding</keyword>
<evidence type="ECO:0000313" key="7">
    <source>
        <dbReference type="Proteomes" id="UP000281474"/>
    </source>
</evidence>
<dbReference type="PIRSF" id="PIRSF006806">
    <property type="entry name" value="FTHF_cligase"/>
    <property type="match status" value="1"/>
</dbReference>
<dbReference type="Pfam" id="PF01812">
    <property type="entry name" value="5-FTHF_cyc-lig"/>
    <property type="match status" value="1"/>
</dbReference>
<feature type="binding site" evidence="4">
    <location>
        <begin position="7"/>
        <end position="11"/>
    </location>
    <ligand>
        <name>ATP</name>
        <dbReference type="ChEBI" id="CHEBI:30616"/>
    </ligand>
</feature>
<dbReference type="InterPro" id="IPR002698">
    <property type="entry name" value="FTHF_cligase"/>
</dbReference>
<dbReference type="GO" id="GO:0035999">
    <property type="term" value="P:tetrahydrofolate interconversion"/>
    <property type="evidence" value="ECO:0007669"/>
    <property type="project" value="TreeGrafter"/>
</dbReference>
<evidence type="ECO:0000256" key="3">
    <source>
        <dbReference type="ARBA" id="ARBA00022840"/>
    </source>
</evidence>
<keyword evidence="7" id="KW-1185">Reference proteome</keyword>
<dbReference type="EC" id="6.3.3.2" evidence="5"/>
<dbReference type="RefSeq" id="WP_121837131.1">
    <property type="nucleotide sequence ID" value="NZ_ML014753.1"/>
</dbReference>
<keyword evidence="6" id="KW-0436">Ligase</keyword>
<name>A0A3L8Q3X9_9GAMM</name>
<evidence type="ECO:0000256" key="1">
    <source>
        <dbReference type="ARBA" id="ARBA00010638"/>
    </source>
</evidence>
<keyword evidence="3 4" id="KW-0067">ATP-binding</keyword>
<reference evidence="6 7" key="1">
    <citation type="submission" date="2018-09" db="EMBL/GenBank/DDBJ databases">
        <title>Phylogeny of the Shewanellaceae, and recommendation for two new genera, Pseudoshewanella and Parashewanella.</title>
        <authorList>
            <person name="Wang G."/>
        </authorList>
    </citation>
    <scope>NUCLEOTIDE SEQUENCE [LARGE SCALE GENOMIC DNA]</scope>
    <source>
        <strain evidence="6 7">C51</strain>
    </source>
</reference>
<keyword evidence="5" id="KW-0460">Magnesium</keyword>
<dbReference type="Gene3D" id="3.40.50.10420">
    <property type="entry name" value="NagB/RpiA/CoA transferase-like"/>
    <property type="match status" value="1"/>
</dbReference>
<dbReference type="Proteomes" id="UP000281474">
    <property type="component" value="Unassembled WGS sequence"/>
</dbReference>
<evidence type="ECO:0000256" key="5">
    <source>
        <dbReference type="RuleBase" id="RU361279"/>
    </source>
</evidence>
<comment type="caution">
    <text evidence="6">The sequence shown here is derived from an EMBL/GenBank/DDBJ whole genome shotgun (WGS) entry which is preliminary data.</text>
</comment>